<proteinExistence type="predicted"/>
<gene>
    <name evidence="1" type="ORF">OWV82_006864</name>
</gene>
<keyword evidence="2" id="KW-1185">Reference proteome</keyword>
<reference evidence="1 2" key="1">
    <citation type="journal article" date="2023" name="Science">
        <title>Complex scaffold remodeling in plant triterpene biosynthesis.</title>
        <authorList>
            <person name="De La Pena R."/>
            <person name="Hodgson H."/>
            <person name="Liu J.C."/>
            <person name="Stephenson M.J."/>
            <person name="Martin A.C."/>
            <person name="Owen C."/>
            <person name="Harkess A."/>
            <person name="Leebens-Mack J."/>
            <person name="Jimenez L.E."/>
            <person name="Osbourn A."/>
            <person name="Sattely E.S."/>
        </authorList>
    </citation>
    <scope>NUCLEOTIDE SEQUENCE [LARGE SCALE GENOMIC DNA]</scope>
    <source>
        <strain evidence="2">cv. JPN11</strain>
        <tissue evidence="1">Leaf</tissue>
    </source>
</reference>
<accession>A0ACC1YIZ6</accession>
<evidence type="ECO:0000313" key="2">
    <source>
        <dbReference type="Proteomes" id="UP001164539"/>
    </source>
</evidence>
<sequence length="325" mass="36937">MEKITTMQPQILSKKLIKPANPTPLNLSRLKISSTDQFHPPLYVSYIFCDPAGNQDDGVHNSEYIEQNLSIDCNDDGIQFSEAKIDCNLTPFLVNDADSKQLIRFVQPQKESASAPLVSDQCNVFECGGLIIGVNISHRIVVATVFSKFLDGWAKACRVGIHEVNRLEFNLFSLLPGREKFPEKEYLLPFKTGLKISSKTFVFNSLSISNMRKFTPEKKKSYYNLEFEDFSFLLSNAITNVVKEGRKLQNWGDLFSTVKNAWIEANREFDREETDAYSFTSTCTMPFYLDFGWGKPARIFHVQSEVEMIMLADSRDGDGIEARIS</sequence>
<evidence type="ECO:0000313" key="1">
    <source>
        <dbReference type="EMBL" id="KAJ4723498.1"/>
    </source>
</evidence>
<dbReference type="Proteomes" id="UP001164539">
    <property type="component" value="Chromosome 3"/>
</dbReference>
<dbReference type="EMBL" id="CM051396">
    <property type="protein sequence ID" value="KAJ4723498.1"/>
    <property type="molecule type" value="Genomic_DNA"/>
</dbReference>
<comment type="caution">
    <text evidence="1">The sequence shown here is derived from an EMBL/GenBank/DDBJ whole genome shotgun (WGS) entry which is preliminary data.</text>
</comment>
<organism evidence="1 2">
    <name type="scientific">Melia azedarach</name>
    <name type="common">Chinaberry tree</name>
    <dbReference type="NCBI Taxonomy" id="155640"/>
    <lineage>
        <taxon>Eukaryota</taxon>
        <taxon>Viridiplantae</taxon>
        <taxon>Streptophyta</taxon>
        <taxon>Embryophyta</taxon>
        <taxon>Tracheophyta</taxon>
        <taxon>Spermatophyta</taxon>
        <taxon>Magnoliopsida</taxon>
        <taxon>eudicotyledons</taxon>
        <taxon>Gunneridae</taxon>
        <taxon>Pentapetalae</taxon>
        <taxon>rosids</taxon>
        <taxon>malvids</taxon>
        <taxon>Sapindales</taxon>
        <taxon>Meliaceae</taxon>
        <taxon>Melia</taxon>
    </lineage>
</organism>
<protein>
    <submittedName>
        <fullName evidence="1">Vinorine synthase-like</fullName>
    </submittedName>
</protein>
<name>A0ACC1YIZ6_MELAZ</name>